<sequence length="120" mass="13484">MELHISSLAKERLKKSLGDQPGYFKLFYDTEGCGCNGIIVILIVDQPEQFDVEIDSNLFPFLVDPKQQHNLDESMKLDAEENYPAYKLSSDSNSFGSNIRVRDIRGSKTTTDESSSCLLS</sequence>
<evidence type="ECO:0000313" key="2">
    <source>
        <dbReference type="EMBL" id="OAB74861.1"/>
    </source>
</evidence>
<dbReference type="InterPro" id="IPR000361">
    <property type="entry name" value="ATAP_core_dom"/>
</dbReference>
<proteinExistence type="predicted"/>
<dbReference type="AlphaFoldDB" id="A0A167DWI8"/>
<dbReference type="SUPFAM" id="SSF89360">
    <property type="entry name" value="HesB-like domain"/>
    <property type="match status" value="1"/>
</dbReference>
<evidence type="ECO:0000313" key="3">
    <source>
        <dbReference type="Proteomes" id="UP000077134"/>
    </source>
</evidence>
<reference evidence="2 3" key="1">
    <citation type="submission" date="2016-02" db="EMBL/GenBank/DDBJ databases">
        <title>Paenibacillus sp. LPB0068, isolated from Crassostrea gigas.</title>
        <authorList>
            <person name="Shin S.-K."/>
            <person name="Yi H."/>
        </authorList>
    </citation>
    <scope>NUCLEOTIDE SEQUENCE [LARGE SCALE GENOMIC DNA]</scope>
    <source>
        <strain evidence="2 3">LPB0068</strain>
    </source>
</reference>
<dbReference type="EMBL" id="LSFN01000014">
    <property type="protein sequence ID" value="OAB74861.1"/>
    <property type="molecule type" value="Genomic_DNA"/>
</dbReference>
<comment type="caution">
    <text evidence="2">The sequence shown here is derived from an EMBL/GenBank/DDBJ whole genome shotgun (WGS) entry which is preliminary data.</text>
</comment>
<keyword evidence="3" id="KW-1185">Reference proteome</keyword>
<organism evidence="2 3">
    <name type="scientific">Paenibacillus crassostreae</name>
    <dbReference type="NCBI Taxonomy" id="1763538"/>
    <lineage>
        <taxon>Bacteria</taxon>
        <taxon>Bacillati</taxon>
        <taxon>Bacillota</taxon>
        <taxon>Bacilli</taxon>
        <taxon>Bacillales</taxon>
        <taxon>Paenibacillaceae</taxon>
        <taxon>Paenibacillus</taxon>
    </lineage>
</organism>
<dbReference type="STRING" id="1763538.LPB68_01330"/>
<gene>
    <name evidence="2" type="ORF">PNBC_12625</name>
</gene>
<protein>
    <recommendedName>
        <fullName evidence="1">Core domain-containing protein</fullName>
    </recommendedName>
</protein>
<dbReference type="Gene3D" id="2.60.300.12">
    <property type="entry name" value="HesB-like domain"/>
    <property type="match status" value="1"/>
</dbReference>
<feature type="domain" description="Core" evidence="1">
    <location>
        <begin position="1"/>
        <end position="102"/>
    </location>
</feature>
<dbReference type="KEGG" id="pcx:LPB68_01330"/>
<dbReference type="Pfam" id="PF01521">
    <property type="entry name" value="Fe-S_biosyn"/>
    <property type="match status" value="1"/>
</dbReference>
<dbReference type="Proteomes" id="UP000077134">
    <property type="component" value="Unassembled WGS sequence"/>
</dbReference>
<dbReference type="OrthoDB" id="2361087at2"/>
<accession>A0A167DWI8</accession>
<dbReference type="RefSeq" id="WP_068658592.1">
    <property type="nucleotide sequence ID" value="NZ_CP017770.1"/>
</dbReference>
<evidence type="ECO:0000259" key="1">
    <source>
        <dbReference type="Pfam" id="PF01521"/>
    </source>
</evidence>
<dbReference type="InterPro" id="IPR035903">
    <property type="entry name" value="HesB-like_dom_sf"/>
</dbReference>
<name>A0A167DWI8_9BACL</name>